<reference evidence="8" key="1">
    <citation type="journal article" date="2019" name="Int. J. Syst. Evol. Microbiol.">
        <title>The Global Catalogue of Microorganisms (GCM) 10K type strain sequencing project: providing services to taxonomists for standard genome sequencing and annotation.</title>
        <authorList>
            <consortium name="The Broad Institute Genomics Platform"/>
            <consortium name="The Broad Institute Genome Sequencing Center for Infectious Disease"/>
            <person name="Wu L."/>
            <person name="Ma J."/>
        </authorList>
    </citation>
    <scope>NUCLEOTIDE SEQUENCE [LARGE SCALE GENOMIC DNA]</scope>
    <source>
        <strain evidence="8">JCM 18126</strain>
    </source>
</reference>
<keyword evidence="4 5" id="KW-0949">S-adenosyl-L-methionine</keyword>
<comment type="similarity">
    <text evidence="5">Belongs to the methyltransferase superfamily. Tam family.</text>
</comment>
<dbReference type="Proteomes" id="UP001501195">
    <property type="component" value="Unassembled WGS sequence"/>
</dbReference>
<evidence type="ECO:0000313" key="8">
    <source>
        <dbReference type="Proteomes" id="UP001501195"/>
    </source>
</evidence>
<dbReference type="EMBL" id="BAABIL010000444">
    <property type="protein sequence ID" value="GAA4987714.1"/>
    <property type="molecule type" value="Genomic_DNA"/>
</dbReference>
<evidence type="ECO:0000256" key="4">
    <source>
        <dbReference type="ARBA" id="ARBA00022691"/>
    </source>
</evidence>
<dbReference type="Gene3D" id="1.10.150.290">
    <property type="entry name" value="S-adenosyl-L-methionine-dependent methyltransferases"/>
    <property type="match status" value="1"/>
</dbReference>
<dbReference type="GO" id="GO:0032259">
    <property type="term" value="P:methylation"/>
    <property type="evidence" value="ECO:0007669"/>
    <property type="project" value="UniProtKB-KW"/>
</dbReference>
<dbReference type="InterPro" id="IPR023506">
    <property type="entry name" value="Trans-aconitate_MeTrfase"/>
</dbReference>
<dbReference type="PANTHER" id="PTHR43861:SF1">
    <property type="entry name" value="TRANS-ACONITATE 2-METHYLTRANSFERASE"/>
    <property type="match status" value="1"/>
</dbReference>
<dbReference type="InterPro" id="IPR023149">
    <property type="entry name" value="Trans_acon_MeTrfase_C"/>
</dbReference>
<proteinExistence type="inferred from homology"/>
<dbReference type="Gene3D" id="3.40.50.150">
    <property type="entry name" value="Vaccinia Virus protein VP39"/>
    <property type="match status" value="1"/>
</dbReference>
<dbReference type="InterPro" id="IPR041698">
    <property type="entry name" value="Methyltransf_25"/>
</dbReference>
<keyword evidence="3 5" id="KW-0808">Transferase</keyword>
<gene>
    <name evidence="5" type="primary">tam</name>
    <name evidence="7" type="ORF">GCM10023225_27060</name>
</gene>
<comment type="caution">
    <text evidence="7">The sequence shown here is derived from an EMBL/GenBank/DDBJ whole genome shotgun (WGS) entry which is preliminary data.</text>
</comment>
<comment type="function">
    <text evidence="5">Catalyzes the S-adenosylmethionine monomethyl esterification of trans-aconitate.</text>
</comment>
<protein>
    <recommendedName>
        <fullName evidence="5">Trans-aconitate 2-methyltransferase</fullName>
        <ecNumber evidence="5">2.1.1.144</ecNumber>
    </recommendedName>
</protein>
<accession>A0ABP9I5U9</accession>
<evidence type="ECO:0000259" key="6">
    <source>
        <dbReference type="Pfam" id="PF13649"/>
    </source>
</evidence>
<keyword evidence="2 5" id="KW-0489">Methyltransferase</keyword>
<keyword evidence="1 5" id="KW-0963">Cytoplasm</keyword>
<name>A0ABP9I5U9_9ACTN</name>
<dbReference type="InterPro" id="IPR029063">
    <property type="entry name" value="SAM-dependent_MTases_sf"/>
</dbReference>
<keyword evidence="8" id="KW-1185">Reference proteome</keyword>
<sequence>MTNPVWDPQAYLRFEAERARPWFDLLARVEALDPRRVVDLGCGPGHLTADLARRWPGAEVLGFDSSAEMVARARAEVVVPRVRFEVVDARAWRAPEPVDVLVSNAVLQWIPGHVALLPSLVAQVAVGGWLAVQVPANFGAATHALVRELRARPGWVGRVPELVEPGSEPPQRYLEVLAGAGCRVDVWQTEYLHVLAGEDAVLRWMEGTGLRPVLQALGAAEAEEFRAQYGELLREAYPRRDFGTVLPYRRTFAVAQRVR</sequence>
<evidence type="ECO:0000256" key="2">
    <source>
        <dbReference type="ARBA" id="ARBA00022603"/>
    </source>
</evidence>
<dbReference type="EC" id="2.1.1.144" evidence="5"/>
<dbReference type="GO" id="GO:0008168">
    <property type="term" value="F:methyltransferase activity"/>
    <property type="evidence" value="ECO:0007669"/>
    <property type="project" value="UniProtKB-KW"/>
</dbReference>
<dbReference type="Pfam" id="PF13649">
    <property type="entry name" value="Methyltransf_25"/>
    <property type="match status" value="1"/>
</dbReference>
<organism evidence="7 8">
    <name type="scientific">Kineococcus glutinatus</name>
    <dbReference type="NCBI Taxonomy" id="1070872"/>
    <lineage>
        <taxon>Bacteria</taxon>
        <taxon>Bacillati</taxon>
        <taxon>Actinomycetota</taxon>
        <taxon>Actinomycetes</taxon>
        <taxon>Kineosporiales</taxon>
        <taxon>Kineosporiaceae</taxon>
        <taxon>Kineococcus</taxon>
    </lineage>
</organism>
<feature type="domain" description="Methyltransferase" evidence="6">
    <location>
        <begin position="37"/>
        <end position="120"/>
    </location>
</feature>
<dbReference type="RefSeq" id="WP_345713157.1">
    <property type="nucleotide sequence ID" value="NZ_BAABIL010000444.1"/>
</dbReference>
<evidence type="ECO:0000256" key="1">
    <source>
        <dbReference type="ARBA" id="ARBA00022490"/>
    </source>
</evidence>
<evidence type="ECO:0000313" key="7">
    <source>
        <dbReference type="EMBL" id="GAA4987714.1"/>
    </source>
</evidence>
<dbReference type="SUPFAM" id="SSF53335">
    <property type="entry name" value="S-adenosyl-L-methionine-dependent methyltransferases"/>
    <property type="match status" value="1"/>
</dbReference>
<evidence type="ECO:0000256" key="5">
    <source>
        <dbReference type="HAMAP-Rule" id="MF_00560"/>
    </source>
</evidence>
<evidence type="ECO:0000256" key="3">
    <source>
        <dbReference type="ARBA" id="ARBA00022679"/>
    </source>
</evidence>
<dbReference type="PANTHER" id="PTHR43861">
    <property type="entry name" value="TRANS-ACONITATE 2-METHYLTRANSFERASE-RELATED"/>
    <property type="match status" value="1"/>
</dbReference>
<dbReference type="CDD" id="cd02440">
    <property type="entry name" value="AdoMet_MTases"/>
    <property type="match status" value="1"/>
</dbReference>
<comment type="catalytic activity">
    <reaction evidence="5">
        <text>trans-aconitate + S-adenosyl-L-methionine = (E)-3-(methoxycarbonyl)pent-2-enedioate + S-adenosyl-L-homocysteine</text>
        <dbReference type="Rhea" id="RHEA:14969"/>
        <dbReference type="ChEBI" id="CHEBI:15708"/>
        <dbReference type="ChEBI" id="CHEBI:57470"/>
        <dbReference type="ChEBI" id="CHEBI:57856"/>
        <dbReference type="ChEBI" id="CHEBI:59789"/>
        <dbReference type="EC" id="2.1.1.144"/>
    </reaction>
</comment>
<dbReference type="HAMAP" id="MF_00560">
    <property type="entry name" value="Tran_acon_Me_trans"/>
    <property type="match status" value="1"/>
</dbReference>
<comment type="subcellular location">
    <subcellularLocation>
        <location evidence="5">Cytoplasm</location>
    </subcellularLocation>
</comment>